<keyword evidence="6" id="KW-0375">Hydrogen ion transport</keyword>
<dbReference type="InterPro" id="IPR000568">
    <property type="entry name" value="ATP_synth_F0_asu"/>
</dbReference>
<evidence type="ECO:0000256" key="7">
    <source>
        <dbReference type="ARBA" id="ARBA00022989"/>
    </source>
</evidence>
<dbReference type="InterPro" id="IPR023011">
    <property type="entry name" value="ATP_synth_F0_asu_AS"/>
</dbReference>
<feature type="transmembrane region" description="Helical" evidence="12">
    <location>
        <begin position="175"/>
        <end position="197"/>
    </location>
</feature>
<evidence type="ECO:0000256" key="4">
    <source>
        <dbReference type="ARBA" id="ARBA00022547"/>
    </source>
</evidence>
<dbReference type="NCBIfam" id="TIGR01131">
    <property type="entry name" value="ATP_synt_6_or_A"/>
    <property type="match status" value="1"/>
</dbReference>
<geneLocation type="mitochondrion" evidence="13"/>
<feature type="transmembrane region" description="Helical" evidence="12">
    <location>
        <begin position="149"/>
        <end position="169"/>
    </location>
</feature>
<dbReference type="GO" id="GO:0046933">
    <property type="term" value="F:proton-transporting ATP synthase activity, rotational mechanism"/>
    <property type="evidence" value="ECO:0007669"/>
    <property type="project" value="TreeGrafter"/>
</dbReference>
<keyword evidence="5 12" id="KW-0812">Transmembrane</keyword>
<evidence type="ECO:0000256" key="3">
    <source>
        <dbReference type="ARBA" id="ARBA00022448"/>
    </source>
</evidence>
<dbReference type="PANTHER" id="PTHR11410:SF0">
    <property type="entry name" value="ATP SYNTHASE SUBUNIT A"/>
    <property type="match status" value="1"/>
</dbReference>
<evidence type="ECO:0000313" key="13">
    <source>
        <dbReference type="EMBL" id="AKD00041.1"/>
    </source>
</evidence>
<feature type="transmembrane region" description="Helical" evidence="12">
    <location>
        <begin position="12"/>
        <end position="31"/>
    </location>
</feature>
<keyword evidence="8" id="KW-0406">Ion transport</keyword>
<evidence type="ECO:0000256" key="11">
    <source>
        <dbReference type="RuleBase" id="RU004450"/>
    </source>
</evidence>
<dbReference type="PANTHER" id="PTHR11410">
    <property type="entry name" value="ATP SYNTHASE SUBUNIT A"/>
    <property type="match status" value="1"/>
</dbReference>
<feature type="transmembrane region" description="Helical" evidence="12">
    <location>
        <begin position="43"/>
        <end position="66"/>
    </location>
</feature>
<feature type="transmembrane region" description="Helical" evidence="12">
    <location>
        <begin position="78"/>
        <end position="99"/>
    </location>
</feature>
<dbReference type="AlphaFoldDB" id="A0A0F6PZ95"/>
<dbReference type="PRINTS" id="PR00123">
    <property type="entry name" value="ATPASEA"/>
</dbReference>
<dbReference type="RefSeq" id="YP_009136566.1">
    <property type="nucleotide sequence ID" value="NC_026984.1"/>
</dbReference>
<keyword evidence="7 12" id="KW-1133">Transmembrane helix</keyword>
<name>A0A0F6PZ95_9BILA</name>
<evidence type="ECO:0000256" key="9">
    <source>
        <dbReference type="ARBA" id="ARBA00023136"/>
    </source>
</evidence>
<evidence type="ECO:0000256" key="6">
    <source>
        <dbReference type="ARBA" id="ARBA00022781"/>
    </source>
</evidence>
<keyword evidence="9 12" id="KW-0472">Membrane</keyword>
<dbReference type="InterPro" id="IPR035908">
    <property type="entry name" value="F0_ATP_A_sf"/>
</dbReference>
<keyword evidence="10" id="KW-0066">ATP synthesis</keyword>
<gene>
    <name evidence="13" type="primary">atp6</name>
</gene>
<dbReference type="Gene3D" id="1.20.120.220">
    <property type="entry name" value="ATP synthase, F0 complex, subunit A"/>
    <property type="match status" value="1"/>
</dbReference>
<dbReference type="CDD" id="cd00310">
    <property type="entry name" value="ATP-synt_Fo_a_6"/>
    <property type="match status" value="1"/>
</dbReference>
<feature type="transmembrane region" description="Helical" evidence="12">
    <location>
        <begin position="111"/>
        <end position="129"/>
    </location>
</feature>
<dbReference type="GO" id="GO:0005743">
    <property type="term" value="C:mitochondrial inner membrane"/>
    <property type="evidence" value="ECO:0007669"/>
    <property type="project" value="UniProtKB-SubCell"/>
</dbReference>
<sequence length="200" mass="22494">MLLFTKMILTFSFMKVSTNAMLILNTAILFLKEEYKTFINKENHFFVMMILSLFISIMLLNILGIFPYMFSYTSFISMSWMMSLVFWLTLIVMAFANLFDSFSSHLTPLGSPLMLANLLVLLEIVSSILRPNTLAIRLAANISSGHIMLALLGDLITSLTISSSLILSIAAEITILLLEIGISLIQAYVFSTLLIMYMSE</sequence>
<comment type="similarity">
    <text evidence="2">Belongs to the ATPase A chain family.</text>
</comment>
<feature type="non-terminal residue" evidence="13">
    <location>
        <position position="200"/>
    </location>
</feature>
<dbReference type="EMBL" id="KP965861">
    <property type="protein sequence ID" value="AKD00041.1"/>
    <property type="molecule type" value="Genomic_DNA"/>
</dbReference>
<evidence type="ECO:0000256" key="8">
    <source>
        <dbReference type="ARBA" id="ARBA00023065"/>
    </source>
</evidence>
<keyword evidence="4" id="KW-0138">CF(0)</keyword>
<evidence type="ECO:0000256" key="1">
    <source>
        <dbReference type="ARBA" id="ARBA00004141"/>
    </source>
</evidence>
<keyword evidence="3" id="KW-0813">Transport</keyword>
<evidence type="ECO:0000256" key="2">
    <source>
        <dbReference type="ARBA" id="ARBA00006810"/>
    </source>
</evidence>
<dbReference type="PROSITE" id="PS00449">
    <property type="entry name" value="ATPASE_A"/>
    <property type="match status" value="1"/>
</dbReference>
<organism evidence="13">
    <name type="scientific">Gnathostomula paradoxa</name>
    <dbReference type="NCBI Taxonomy" id="66783"/>
    <lineage>
        <taxon>Eukaryota</taxon>
        <taxon>Metazoa</taxon>
        <taxon>Spiralia</taxon>
        <taxon>Gnathifera</taxon>
        <taxon>Gnathostomulida</taxon>
        <taxon>Bursovaginoidea</taxon>
        <taxon>Gnathostomulidae</taxon>
        <taxon>Gnathostomula</taxon>
    </lineage>
</organism>
<dbReference type="GeneID" id="24251181"/>
<evidence type="ECO:0000256" key="10">
    <source>
        <dbReference type="ARBA" id="ARBA00023310"/>
    </source>
</evidence>
<dbReference type="Pfam" id="PF00119">
    <property type="entry name" value="ATP-synt_A"/>
    <property type="match status" value="1"/>
</dbReference>
<evidence type="ECO:0000256" key="12">
    <source>
        <dbReference type="SAM" id="Phobius"/>
    </source>
</evidence>
<dbReference type="InterPro" id="IPR045083">
    <property type="entry name" value="ATP_synth_F0_asu_bact/mt"/>
</dbReference>
<dbReference type="SUPFAM" id="SSF81336">
    <property type="entry name" value="F1F0 ATP synthase subunit A"/>
    <property type="match status" value="1"/>
</dbReference>
<protein>
    <recommendedName>
        <fullName evidence="11">ATP synthase subunit a</fullName>
    </recommendedName>
</protein>
<proteinExistence type="inferred from homology"/>
<keyword evidence="13" id="KW-0496">Mitochondrion</keyword>
<reference evidence="13" key="1">
    <citation type="journal article" date="2015" name="Mol. Phylogenet. Evol.">
        <title>Elucidating the phylogenetic position of Gnathostomulida and first mitochondrial genomes of Gnathostomulida, Gastrotricha and Polycladida (Platyhelminthes).</title>
        <authorList>
            <person name="Golombek A."/>
            <person name="Tobergte S."/>
            <person name="Struck T.H."/>
        </authorList>
    </citation>
    <scope>NUCLEOTIDE SEQUENCE</scope>
</reference>
<accession>A0A0F6PZ95</accession>
<evidence type="ECO:0000256" key="5">
    <source>
        <dbReference type="ARBA" id="ARBA00022692"/>
    </source>
</evidence>
<dbReference type="CTD" id="4508"/>
<dbReference type="GO" id="GO:0045259">
    <property type="term" value="C:proton-transporting ATP synthase complex"/>
    <property type="evidence" value="ECO:0007669"/>
    <property type="project" value="UniProtKB-KW"/>
</dbReference>
<comment type="subcellular location">
    <subcellularLocation>
        <location evidence="1">Membrane</location>
        <topology evidence="1">Multi-pass membrane protein</topology>
    </subcellularLocation>
    <subcellularLocation>
        <location evidence="11">Mitochondrion inner membrane</location>
        <topology evidence="11">Multi-pass membrane protein</topology>
    </subcellularLocation>
</comment>